<evidence type="ECO:0000256" key="1">
    <source>
        <dbReference type="ARBA" id="ARBA00022603"/>
    </source>
</evidence>
<dbReference type="RefSeq" id="WP_096408702.1">
    <property type="nucleotide sequence ID" value="NZ_AP014598.1"/>
</dbReference>
<sequence>MKKRKQYNSAPLPFQGQKRRFARDFAKILRHFPDDSVFVDLFGGSGLLSHITKCQKPNATVVYNDFDGYRHRLAHVSETNELLAQLRVILKDVPRHKLVPGDTKEQVIKCIESHEARYGYVDYITLSSSLMFSAEYATSFNGIAKGNMYNRVRKVDYSVGEDYLTGLTVVSEDYKKLFEQYKYVPNVVFLADPPYLNTEADSYKMTWRLNDYLDVLLVLLNTSFIFFTSNKSSVVELCEWLARNGGMPNPFERCDKVELDALLNHHASYTDIMYYTTF</sequence>
<dbReference type="EMBL" id="AP014598">
    <property type="protein sequence ID" value="BAU18857.1"/>
    <property type="molecule type" value="Genomic_DNA"/>
</dbReference>
<reference evidence="4 5" key="1">
    <citation type="journal article" date="2016" name="DNA Res.">
        <title>The complete genome sequencing of Prevotella intermedia strain OMA14 and a subsequent fine-scale, intra-species genomic comparison reveal an unusual amplification of conjugative and mobile transposons and identify a novel Prevotella-lineage-specific repeat.</title>
        <authorList>
            <person name="Naito M."/>
            <person name="Ogura Y."/>
            <person name="Itoh T."/>
            <person name="Shoji M."/>
            <person name="Okamoto M."/>
            <person name="Hayashi T."/>
            <person name="Nakayama K."/>
        </authorList>
    </citation>
    <scope>NUCLEOTIDE SEQUENCE [LARGE SCALE GENOMIC DNA]</scope>
    <source>
        <strain evidence="4 5">OMA14</strain>
    </source>
</reference>
<dbReference type="REBASE" id="133874">
    <property type="entry name" value="M.Pin14ORF352P"/>
</dbReference>
<evidence type="ECO:0000313" key="4">
    <source>
        <dbReference type="EMBL" id="BAU18857.1"/>
    </source>
</evidence>
<evidence type="ECO:0000256" key="2">
    <source>
        <dbReference type="ARBA" id="ARBA00022679"/>
    </source>
</evidence>
<evidence type="ECO:0000313" key="5">
    <source>
        <dbReference type="Proteomes" id="UP000217431"/>
    </source>
</evidence>
<keyword evidence="1" id="KW-0489">Methyltransferase</keyword>
<dbReference type="InterPro" id="IPR029063">
    <property type="entry name" value="SAM-dependent_MTases_sf"/>
</dbReference>
<proteinExistence type="predicted"/>
<gene>
    <name evidence="4" type="ORF">PIOMA14_II_0352</name>
</gene>
<organism evidence="4 5">
    <name type="scientific">Prevotella intermedia</name>
    <dbReference type="NCBI Taxonomy" id="28131"/>
    <lineage>
        <taxon>Bacteria</taxon>
        <taxon>Pseudomonadati</taxon>
        <taxon>Bacteroidota</taxon>
        <taxon>Bacteroidia</taxon>
        <taxon>Bacteroidales</taxon>
        <taxon>Prevotellaceae</taxon>
        <taxon>Prevotella</taxon>
    </lineage>
</organism>
<evidence type="ECO:0008006" key="6">
    <source>
        <dbReference type="Google" id="ProtNLM"/>
    </source>
</evidence>
<accession>A0A0T7AP67</accession>
<dbReference type="Proteomes" id="UP000217431">
    <property type="component" value="Chromosome II"/>
</dbReference>
<keyword evidence="3" id="KW-0949">S-adenosyl-L-methionine</keyword>
<dbReference type="GO" id="GO:0009007">
    <property type="term" value="F:site-specific DNA-methyltransferase (adenine-specific) activity"/>
    <property type="evidence" value="ECO:0007669"/>
    <property type="project" value="UniProtKB-EC"/>
</dbReference>
<dbReference type="SUPFAM" id="SSF53335">
    <property type="entry name" value="S-adenosyl-L-methionine-dependent methyltransferases"/>
    <property type="match status" value="1"/>
</dbReference>
<keyword evidence="2" id="KW-0808">Transferase</keyword>
<dbReference type="Pfam" id="PF02086">
    <property type="entry name" value="MethyltransfD12"/>
    <property type="match status" value="1"/>
</dbReference>
<dbReference type="InterPro" id="IPR012327">
    <property type="entry name" value="MeTrfase_D12"/>
</dbReference>
<protein>
    <recommendedName>
        <fullName evidence="6">DNA methyltransferase</fullName>
    </recommendedName>
</protein>
<name>A0A0T7AP67_PREIN</name>
<evidence type="ECO:0000256" key="3">
    <source>
        <dbReference type="ARBA" id="ARBA00022691"/>
    </source>
</evidence>
<dbReference type="AlphaFoldDB" id="A0A0T7AP67"/>
<dbReference type="GO" id="GO:0009307">
    <property type="term" value="P:DNA restriction-modification system"/>
    <property type="evidence" value="ECO:0007669"/>
    <property type="project" value="InterPro"/>
</dbReference>
<dbReference type="GO" id="GO:0032259">
    <property type="term" value="P:methylation"/>
    <property type="evidence" value="ECO:0007669"/>
    <property type="project" value="UniProtKB-KW"/>
</dbReference>